<geneLocation type="mitochondrion" evidence="2"/>
<organism evidence="2">
    <name type="scientific">Macrophomina phaseolina</name>
    <dbReference type="NCBI Taxonomy" id="35725"/>
    <lineage>
        <taxon>Eukaryota</taxon>
        <taxon>Fungi</taxon>
        <taxon>Dikarya</taxon>
        <taxon>Ascomycota</taxon>
        <taxon>Pezizomycotina</taxon>
        <taxon>Dothideomycetes</taxon>
        <taxon>Dothideomycetes incertae sedis</taxon>
        <taxon>Botryosphaeriales</taxon>
        <taxon>Botryosphaeriaceae</taxon>
        <taxon>Macrophomina</taxon>
    </lineage>
</organism>
<evidence type="ECO:0000259" key="1">
    <source>
        <dbReference type="Pfam" id="PF00961"/>
    </source>
</evidence>
<dbReference type="Gene3D" id="3.10.28.10">
    <property type="entry name" value="Homing endonucleases"/>
    <property type="match status" value="2"/>
</dbReference>
<dbReference type="Pfam" id="PF00961">
    <property type="entry name" value="LAGLIDADG_1"/>
    <property type="match status" value="1"/>
</dbReference>
<feature type="domain" description="Homing endonuclease LAGLIDADG" evidence="1">
    <location>
        <begin position="91"/>
        <end position="189"/>
    </location>
</feature>
<keyword evidence="2" id="KW-0496">Mitochondrion</keyword>
<dbReference type="GO" id="GO:0004519">
    <property type="term" value="F:endonuclease activity"/>
    <property type="evidence" value="ECO:0007669"/>
    <property type="project" value="InterPro"/>
</dbReference>
<dbReference type="AlphaFoldDB" id="A0A8A9WFK5"/>
<dbReference type="GO" id="GO:0005739">
    <property type="term" value="C:mitochondrion"/>
    <property type="evidence" value="ECO:0007669"/>
    <property type="project" value="UniProtKB-ARBA"/>
</dbReference>
<proteinExistence type="predicted"/>
<dbReference type="PANTHER" id="PTHR36181:SF4">
    <property type="entry name" value="LAGLIDADG ENDONUCLEASE"/>
    <property type="match status" value="1"/>
</dbReference>
<evidence type="ECO:0000313" key="2">
    <source>
        <dbReference type="EMBL" id="QTT58115.1"/>
    </source>
</evidence>
<sequence length="231" mass="25873">MGWLFTFQKSLPPAAPGGGPPPPLPRRGGVAYELILNKQHLTIEGLKKLVEIKALINKGLPDQLKEAFPKFELVNIQRCKVNKEIPDPNWIAGFVSGEGSFMVRMFKSASHTIGYQVQLRFQITQQSRDKFLMERFVSYLGCGYISERGDIVDFQVTNLMDIVDKIIPFFEKYPIIGVKLDNYNDFCKAAQLIKDKEHLTVEGLEKIRLPTAVHPPTGGRLPTAVHPPTGG</sequence>
<dbReference type="GeneID" id="70588193"/>
<dbReference type="InterPro" id="IPR027434">
    <property type="entry name" value="Homing_endonucl"/>
</dbReference>
<dbReference type="InterPro" id="IPR051289">
    <property type="entry name" value="LAGLIDADG_Endonuclease"/>
</dbReference>
<dbReference type="InterPro" id="IPR004860">
    <property type="entry name" value="LAGLIDADG_dom"/>
</dbReference>
<dbReference type="FunFam" id="3.10.28.10:FF:000010">
    <property type="entry name" value="LAGLIDADG homing endonuclease I-LtrII"/>
    <property type="match status" value="1"/>
</dbReference>
<protein>
    <recommendedName>
        <fullName evidence="1">Homing endonuclease LAGLIDADG domain-containing protein</fullName>
    </recommendedName>
</protein>
<reference evidence="2" key="1">
    <citation type="submission" date="2021-02" db="EMBL/GenBank/DDBJ databases">
        <authorList>
            <person name="Yu H."/>
            <person name="He Y."/>
            <person name="Yang F."/>
        </authorList>
    </citation>
    <scope>NUCLEOTIDE SEQUENCE</scope>
</reference>
<accession>A0A8A9WFK5</accession>
<dbReference type="SUPFAM" id="SSF55608">
    <property type="entry name" value="Homing endonucleases"/>
    <property type="match status" value="1"/>
</dbReference>
<gene>
    <name evidence="2" type="primary">orf231</name>
</gene>
<dbReference type="RefSeq" id="YP_010248836.1">
    <property type="nucleotide sequence ID" value="NC_060329.1"/>
</dbReference>
<dbReference type="EMBL" id="MW557546">
    <property type="protein sequence ID" value="QTT58115.1"/>
    <property type="molecule type" value="Genomic_DNA"/>
</dbReference>
<name>A0A8A9WFK5_9PEZI</name>
<dbReference type="PANTHER" id="PTHR36181">
    <property type="entry name" value="INTRON-ENCODED ENDONUCLEASE AI3-RELATED"/>
    <property type="match status" value="1"/>
</dbReference>